<gene>
    <name evidence="7" type="ordered locus">Tagg_0800</name>
</gene>
<keyword evidence="2" id="KW-0378">Hydrolase</keyword>
<dbReference type="GO" id="GO:0016787">
    <property type="term" value="F:hydrolase activity"/>
    <property type="evidence" value="ECO:0007669"/>
    <property type="project" value="UniProtKB-KW"/>
</dbReference>
<dbReference type="InterPro" id="IPR006474">
    <property type="entry name" value="Helicase_Cas3_CRISPR-ass_core"/>
</dbReference>
<dbReference type="InterPro" id="IPR011545">
    <property type="entry name" value="DEAD/DEAH_box_helicase_dom"/>
</dbReference>
<dbReference type="PANTHER" id="PTHR47963">
    <property type="entry name" value="DEAD-BOX ATP-DEPENDENT RNA HELICASE 47, MITOCHONDRIAL"/>
    <property type="match status" value="1"/>
</dbReference>
<dbReference type="NCBIfam" id="TIGR01587">
    <property type="entry name" value="cas3_core"/>
    <property type="match status" value="1"/>
</dbReference>
<accession>D5U1S3</accession>
<dbReference type="eggNOG" id="arCOG01444">
    <property type="taxonomic scope" value="Archaea"/>
</dbReference>
<keyword evidence="1" id="KW-0547">Nucleotide-binding</keyword>
<dbReference type="InterPro" id="IPR054712">
    <property type="entry name" value="Cas3-like_dom"/>
</dbReference>
<dbReference type="EMBL" id="CP001939">
    <property type="protein sequence ID" value="ADG91073.1"/>
    <property type="molecule type" value="Genomic_DNA"/>
</dbReference>
<keyword evidence="8" id="KW-1185">Reference proteome</keyword>
<protein>
    <submittedName>
        <fullName evidence="7">CRISPR-associated helicase Cas3</fullName>
    </submittedName>
</protein>
<dbReference type="OrthoDB" id="43851at2157"/>
<dbReference type="InterPro" id="IPR050547">
    <property type="entry name" value="DEAD_box_RNA_helicases"/>
</dbReference>
<dbReference type="PANTHER" id="PTHR47963:SF9">
    <property type="entry name" value="CRISPR-ASSOCIATED ENDONUCLEASE_HELICASE CAS3"/>
    <property type="match status" value="1"/>
</dbReference>
<organism evidence="7 8">
    <name type="scientific">Thermosphaera aggregans (strain DSM 11486 / M11TL)</name>
    <dbReference type="NCBI Taxonomy" id="633148"/>
    <lineage>
        <taxon>Archaea</taxon>
        <taxon>Thermoproteota</taxon>
        <taxon>Thermoprotei</taxon>
        <taxon>Desulfurococcales</taxon>
        <taxon>Desulfurococcaceae</taxon>
        <taxon>Thermosphaera</taxon>
    </lineage>
</organism>
<dbReference type="STRING" id="633148.Tagg_0800"/>
<dbReference type="Proteomes" id="UP000002376">
    <property type="component" value="Chromosome"/>
</dbReference>
<dbReference type="SMART" id="SM00490">
    <property type="entry name" value="HELICc"/>
    <property type="match status" value="1"/>
</dbReference>
<sequence>MRKGISVFLQLFQEHGKAILIAPTGYGKTLASLEILRRMMEKGVSAGLIHTVPLKSLVEKIYVEKFEGKGFRTGYQSQGRLPGAVKSPFFLRELVVTTLDSFVMNLYKAPVAEFNKVMGDVSPGHYYVPLSSILTSTVVFDEAHMYLGDVDESLSLPMIHAAINALVRLKTPVAVETATMNTNVVGEVAGKMAGEGRVPLVYVSCAGNRQLEKLRSNPRVELHEVCDEEYEEANSIKWATEIVKADKMEGVVDEALKTVDEGGVVLVVRNTVEKAVETFYKLERRLGGRDRLLLIHGRLSTADRERAVQRMNDIMSEGGVIVSTQVIEAGVETNASILITDAAPVENLAQRAGRLCREGSRIFEKCRENGARVYVIEPESGSKDRVDVYSAERVVKTLEGLNQFLKAGKAVDWRLLGTDEEEGRVSFTEILESAVPPPAATSFKEKTYEEMLKSYLESDTSFEVFKKIQNLFGEEGFFRKTVQVRLAVPLNGDYDYVDVDFEWLVRKERELVRNNKPCLEYYPDGRAKVLGFDYDNEKWVEKPSEKISLKMLSREGFPGKHFLDHPGDLYKVAQGNSEEVARYFALLLRKECYEPGIGLVIKHE</sequence>
<reference key="3">
    <citation type="submission" date="2010-02" db="EMBL/GenBank/DDBJ databases">
        <title>Complete genome sequence of Thermosphaera aggregans type strain (M11TL).</title>
        <authorList>
            <consortium name="US DOE Joint Genome Institute (JGI-PGF)"/>
            <person name="Spring S."/>
            <person name="Lapidus A."/>
            <person name="Munk C."/>
            <person name="Schroeder M."/>
            <person name="Glavina Del Rio T."/>
            <person name="Tice H."/>
            <person name="Copeland A."/>
            <person name="Cheng J.-F."/>
            <person name="Lucas S."/>
            <person name="Chen F."/>
            <person name="Nolan M."/>
            <person name="Bruce D."/>
            <person name="Goodwin L."/>
            <person name="Pitluck S."/>
            <person name="Ivanova N."/>
            <person name="Mavromatis K."/>
            <person name="Ovchinnikova G."/>
            <person name="Pati A."/>
            <person name="Chen A."/>
            <person name="Palaniappan K."/>
            <person name="Land M."/>
            <person name="Hauser L."/>
            <person name="Chang Y.-J."/>
            <person name="Jeffries C.C."/>
            <person name="Brettin T."/>
            <person name="Detter J.C."/>
            <person name="Tapia R."/>
            <person name="Han C."/>
            <person name="Chain P."/>
            <person name="Heimerl T."/>
            <person name="Weik F."/>
            <person name="Goker M."/>
            <person name="Rachel R."/>
            <person name="Bristow J."/>
            <person name="Eisen J.A."/>
            <person name="Markowitz V."/>
            <person name="Hugenholtz P."/>
            <person name="Kyrpides N.C."/>
            <person name="Klenk H.-P."/>
        </authorList>
    </citation>
    <scope>NUCLEOTIDE SEQUENCE</scope>
    <source>
        <strain>DSM 11486</strain>
    </source>
</reference>
<keyword evidence="4" id="KW-0067">ATP-binding</keyword>
<evidence type="ECO:0000313" key="8">
    <source>
        <dbReference type="Proteomes" id="UP000002376"/>
    </source>
</evidence>
<dbReference type="RefSeq" id="WP_013129666.1">
    <property type="nucleotide sequence ID" value="NC_014160.1"/>
</dbReference>
<evidence type="ECO:0000256" key="2">
    <source>
        <dbReference type="ARBA" id="ARBA00022801"/>
    </source>
</evidence>
<dbReference type="HOGENOM" id="CLU_031100_0_0_2"/>
<dbReference type="AlphaFoldDB" id="D5U1S3"/>
<dbReference type="Gene3D" id="3.40.50.300">
    <property type="entry name" value="P-loop containing nucleotide triphosphate hydrolases"/>
    <property type="match status" value="2"/>
</dbReference>
<dbReference type="GO" id="GO:0003723">
    <property type="term" value="F:RNA binding"/>
    <property type="evidence" value="ECO:0007669"/>
    <property type="project" value="TreeGrafter"/>
</dbReference>
<proteinExistence type="predicted"/>
<dbReference type="InterPro" id="IPR027417">
    <property type="entry name" value="P-loop_NTPase"/>
</dbReference>
<evidence type="ECO:0000256" key="4">
    <source>
        <dbReference type="ARBA" id="ARBA00022840"/>
    </source>
</evidence>
<dbReference type="SUPFAM" id="SSF52540">
    <property type="entry name" value="P-loop containing nucleoside triphosphate hydrolases"/>
    <property type="match status" value="1"/>
</dbReference>
<dbReference type="GO" id="GO:0051607">
    <property type="term" value="P:defense response to virus"/>
    <property type="evidence" value="ECO:0007669"/>
    <property type="project" value="UniProtKB-KW"/>
</dbReference>
<keyword evidence="5" id="KW-0051">Antiviral defense</keyword>
<dbReference type="InterPro" id="IPR001650">
    <property type="entry name" value="Helicase_C-like"/>
</dbReference>
<name>D5U1S3_THEAM</name>
<dbReference type="Pfam" id="PF00270">
    <property type="entry name" value="DEAD"/>
    <property type="match status" value="1"/>
</dbReference>
<evidence type="ECO:0000259" key="6">
    <source>
        <dbReference type="SMART" id="SM00490"/>
    </source>
</evidence>
<reference evidence="8" key="2">
    <citation type="journal article" date="2010" name="Stand. Genomic Sci.">
        <title>Complete genome sequence of Thermosphaera aggregans type strain (M11TLT).</title>
        <authorList>
            <person name="Spring S."/>
            <person name="Rachel R."/>
            <person name="Lapidus A."/>
            <person name="Davenport K."/>
            <person name="Tice H."/>
            <person name="Copeland A."/>
            <person name="Cheng J.-F."/>
            <person name="Lucas S."/>
            <person name="Chen F."/>
            <person name="Nolan M."/>
            <person name="Bruce D."/>
            <person name="Goodwin L."/>
            <person name="Pitluck S."/>
            <person name="Ivanova N."/>
            <person name="Mavromatis K."/>
            <person name="Ovchinnikova G."/>
            <person name="Pati A."/>
            <person name="Chen A."/>
            <person name="Palaniappan K."/>
            <person name="Land M."/>
            <person name="Hauser L."/>
            <person name="Chang Y.-J."/>
            <person name="Jeffries C.C."/>
            <person name="Brettin T."/>
            <person name="Detter J.C."/>
            <person name="Tapia R."/>
            <person name="Han C."/>
            <person name="Heimerl T."/>
            <person name="Weikl F."/>
            <person name="Brambilla E."/>
            <person name="Goker M."/>
            <person name="Bristow J."/>
            <person name="Eisen J.A."/>
            <person name="Markowitz V."/>
            <person name="Hugenholtz P."/>
            <person name="Kyrpides N.C."/>
            <person name="Klenk H.-P."/>
        </authorList>
    </citation>
    <scope>NUCLEOTIDE SEQUENCE [LARGE SCALE GENOMIC DNA]</scope>
    <source>
        <strain evidence="8">DSM 11486 / M11TL</strain>
    </source>
</reference>
<dbReference type="Pfam" id="PF22590">
    <property type="entry name" value="Cas3-like_C_2"/>
    <property type="match status" value="1"/>
</dbReference>
<evidence type="ECO:0000256" key="3">
    <source>
        <dbReference type="ARBA" id="ARBA00022806"/>
    </source>
</evidence>
<evidence type="ECO:0000313" key="7">
    <source>
        <dbReference type="EMBL" id="ADG91073.1"/>
    </source>
</evidence>
<evidence type="ECO:0000256" key="5">
    <source>
        <dbReference type="ARBA" id="ARBA00023118"/>
    </source>
</evidence>
<keyword evidence="3" id="KW-0347">Helicase</keyword>
<dbReference type="KEGG" id="tag:Tagg_0800"/>
<dbReference type="GO" id="GO:0003724">
    <property type="term" value="F:RNA helicase activity"/>
    <property type="evidence" value="ECO:0007669"/>
    <property type="project" value="TreeGrafter"/>
</dbReference>
<reference evidence="7 8" key="1">
    <citation type="journal article" date="2010" name="Stand. Genomic Sci.">
        <title>Complete genome sequence of Thermosphaera aggregans type strain (M11TL).</title>
        <authorList>
            <person name="Spring S."/>
            <person name="Rachel R."/>
            <person name="Lapidus A."/>
            <person name="Davenport K."/>
            <person name="Tice H."/>
            <person name="Copeland A."/>
            <person name="Cheng J.F."/>
            <person name="Lucas S."/>
            <person name="Chen F."/>
            <person name="Nolan M."/>
            <person name="Bruce D."/>
            <person name="Goodwin L."/>
            <person name="Pitluck S."/>
            <person name="Ivanova N."/>
            <person name="Mavromatis K."/>
            <person name="Ovchinnikova G."/>
            <person name="Pati A."/>
            <person name="Chen A."/>
            <person name="Palaniappan K."/>
            <person name="Land M."/>
            <person name="Hauser L."/>
            <person name="Chang Y.J."/>
            <person name="Jeffries C.C."/>
            <person name="Brettin T."/>
            <person name="Detter J.C."/>
            <person name="Tapia R."/>
            <person name="Han C."/>
            <person name="Heimerl T."/>
            <person name="Weikl F."/>
            <person name="Brambilla E."/>
            <person name="Goker M."/>
            <person name="Bristow J."/>
            <person name="Eisen J.A."/>
            <person name="Markowitz V."/>
            <person name="Hugenholtz P."/>
            <person name="Kyrpides N.C."/>
            <person name="Klenk H.P."/>
        </authorList>
    </citation>
    <scope>NUCLEOTIDE SEQUENCE [LARGE SCALE GENOMIC DNA]</scope>
    <source>
        <strain evidence="8">DSM 11486 / M11TL</strain>
    </source>
</reference>
<feature type="domain" description="Helicase C-terminal" evidence="6">
    <location>
        <begin position="280"/>
        <end position="359"/>
    </location>
</feature>
<dbReference type="GO" id="GO:0005524">
    <property type="term" value="F:ATP binding"/>
    <property type="evidence" value="ECO:0007669"/>
    <property type="project" value="UniProtKB-KW"/>
</dbReference>
<evidence type="ECO:0000256" key="1">
    <source>
        <dbReference type="ARBA" id="ARBA00022741"/>
    </source>
</evidence>
<dbReference type="GeneID" id="9165815"/>